<reference evidence="3 4" key="1">
    <citation type="submission" date="2019-03" db="EMBL/GenBank/DDBJ databases">
        <title>Primorskyibacter sp. SS33 isolated from sediments.</title>
        <authorList>
            <person name="Xunke S."/>
        </authorList>
    </citation>
    <scope>NUCLEOTIDE SEQUENCE [LARGE SCALE GENOMIC DNA]</scope>
    <source>
        <strain evidence="3 4">SS33</strain>
    </source>
</reference>
<comment type="caution">
    <text evidence="3">The sequence shown here is derived from an EMBL/GenBank/DDBJ whole genome shotgun (WGS) entry which is preliminary data.</text>
</comment>
<dbReference type="PROSITE" id="PS51257">
    <property type="entry name" value="PROKAR_LIPOPROTEIN"/>
    <property type="match status" value="1"/>
</dbReference>
<dbReference type="AlphaFoldDB" id="A0A4R6AEB5"/>
<evidence type="ECO:0000259" key="2">
    <source>
        <dbReference type="Pfam" id="PF03886"/>
    </source>
</evidence>
<dbReference type="SUPFAM" id="SSF159594">
    <property type="entry name" value="XCC0632-like"/>
    <property type="match status" value="1"/>
</dbReference>
<evidence type="ECO:0000313" key="3">
    <source>
        <dbReference type="EMBL" id="TDL81294.1"/>
    </source>
</evidence>
<feature type="signal peptide" evidence="1">
    <location>
        <begin position="1"/>
        <end position="19"/>
    </location>
</feature>
<dbReference type="Pfam" id="PF03886">
    <property type="entry name" value="ABC_trans_aux"/>
    <property type="match status" value="1"/>
</dbReference>
<dbReference type="Proteomes" id="UP000295701">
    <property type="component" value="Unassembled WGS sequence"/>
</dbReference>
<dbReference type="EMBL" id="SNAA01000005">
    <property type="protein sequence ID" value="TDL81294.1"/>
    <property type="molecule type" value="Genomic_DNA"/>
</dbReference>
<feature type="domain" description="ABC-type transport auxiliary lipoprotein component" evidence="2">
    <location>
        <begin position="31"/>
        <end position="185"/>
    </location>
</feature>
<organism evidence="3 4">
    <name type="scientific">Palleronia sediminis</name>
    <dbReference type="NCBI Taxonomy" id="2547833"/>
    <lineage>
        <taxon>Bacteria</taxon>
        <taxon>Pseudomonadati</taxon>
        <taxon>Pseudomonadota</taxon>
        <taxon>Alphaproteobacteria</taxon>
        <taxon>Rhodobacterales</taxon>
        <taxon>Roseobacteraceae</taxon>
        <taxon>Palleronia</taxon>
    </lineage>
</organism>
<dbReference type="RefSeq" id="WP_133396238.1">
    <property type="nucleotide sequence ID" value="NZ_SNAA01000005.1"/>
</dbReference>
<gene>
    <name evidence="3" type="ORF">E2L08_06390</name>
</gene>
<feature type="chain" id="PRO_5020661955" description="ABC-type transport auxiliary lipoprotein component domain-containing protein" evidence="1">
    <location>
        <begin position="20"/>
        <end position="189"/>
    </location>
</feature>
<name>A0A4R6AEB5_9RHOB</name>
<keyword evidence="1" id="KW-0732">Signal</keyword>
<protein>
    <recommendedName>
        <fullName evidence="2">ABC-type transport auxiliary lipoprotein component domain-containing protein</fullName>
    </recommendedName>
</protein>
<dbReference type="Gene3D" id="3.40.50.10610">
    <property type="entry name" value="ABC-type transport auxiliary lipoprotein component"/>
    <property type="match status" value="1"/>
</dbReference>
<evidence type="ECO:0000256" key="1">
    <source>
        <dbReference type="SAM" id="SignalP"/>
    </source>
</evidence>
<sequence length="189" mass="20121">MMKPLAAAILALPLLGACGAPVFRIDAPPAVARGDAARVPVSVGSVEVQDVSLPLYANQEVIYFETPEGALASNDNLLWADDPTRSFTEGLAMTLAQITRARAAAEPWPFYERPDARLDVRFARALAQNDGTFRITGQYFVAATDIDGREAARSFDLSAPYDALTTGSIAAARARVIEALARQIAADGL</sequence>
<dbReference type="InterPro" id="IPR005586">
    <property type="entry name" value="ABC_trans_aux"/>
</dbReference>
<accession>A0A4R6AEB5</accession>
<evidence type="ECO:0000313" key="4">
    <source>
        <dbReference type="Proteomes" id="UP000295701"/>
    </source>
</evidence>
<dbReference type="OrthoDB" id="7858211at2"/>
<proteinExistence type="predicted"/>
<keyword evidence="4" id="KW-1185">Reference proteome</keyword>